<comment type="subcellular location">
    <subcellularLocation>
        <location evidence="1">Membrane</location>
        <topology evidence="1">Single-pass membrane protein</topology>
    </subcellularLocation>
</comment>
<keyword evidence="9" id="KW-1185">Reference proteome</keyword>
<organism evidence="8 9">
    <name type="scientific">Reticulomyxa filosa</name>
    <dbReference type="NCBI Taxonomy" id="46433"/>
    <lineage>
        <taxon>Eukaryota</taxon>
        <taxon>Sar</taxon>
        <taxon>Rhizaria</taxon>
        <taxon>Retaria</taxon>
        <taxon>Foraminifera</taxon>
        <taxon>Monothalamids</taxon>
        <taxon>Reticulomyxidae</taxon>
        <taxon>Reticulomyxa</taxon>
    </lineage>
</organism>
<gene>
    <name evidence="8" type="ORF">RFI_05251</name>
</gene>
<proteinExistence type="inferred from homology"/>
<evidence type="ECO:0000256" key="5">
    <source>
        <dbReference type="ARBA" id="ARBA00022692"/>
    </source>
</evidence>
<evidence type="ECO:0000313" key="9">
    <source>
        <dbReference type="Proteomes" id="UP000023152"/>
    </source>
</evidence>
<evidence type="ECO:0000256" key="7">
    <source>
        <dbReference type="ARBA" id="ARBA00023136"/>
    </source>
</evidence>
<evidence type="ECO:0000256" key="2">
    <source>
        <dbReference type="ARBA" id="ARBA00007647"/>
    </source>
</evidence>
<evidence type="ECO:0000313" key="8">
    <source>
        <dbReference type="EMBL" id="ETO31868.1"/>
    </source>
</evidence>
<dbReference type="GO" id="GO:0016757">
    <property type="term" value="F:glycosyltransferase activity"/>
    <property type="evidence" value="ECO:0007669"/>
    <property type="project" value="UniProtKB-KW"/>
</dbReference>
<evidence type="ECO:0000256" key="3">
    <source>
        <dbReference type="ARBA" id="ARBA00022676"/>
    </source>
</evidence>
<dbReference type="Proteomes" id="UP000023152">
    <property type="component" value="Unassembled WGS sequence"/>
</dbReference>
<dbReference type="GO" id="GO:0016020">
    <property type="term" value="C:membrane"/>
    <property type="evidence" value="ECO:0007669"/>
    <property type="project" value="UniProtKB-SubCell"/>
</dbReference>
<dbReference type="Pfam" id="PF01697">
    <property type="entry name" value="Glyco_transf_92"/>
    <property type="match status" value="1"/>
</dbReference>
<evidence type="ECO:0000256" key="6">
    <source>
        <dbReference type="ARBA" id="ARBA00022989"/>
    </source>
</evidence>
<evidence type="ECO:0000256" key="4">
    <source>
        <dbReference type="ARBA" id="ARBA00022679"/>
    </source>
</evidence>
<dbReference type="EMBL" id="ASPP01004642">
    <property type="protein sequence ID" value="ETO31868.1"/>
    <property type="molecule type" value="Genomic_DNA"/>
</dbReference>
<sequence>MSRKIRTQNPQQVHKKDYVVVICDLLDNEVLYYFQSQSVEILDEYLGNVSRLQQQILSSHSYTSVGVKIFDPRPILYAYNNRSNVSSEDRKNADILPSAIVPVCSTSQINHNVKTGTYSIFRHDPPQIGFNLVRIPSDENRAIVQNIAHIRRHAKHMYFFFFFVHPKGDRFGQLNQLLEQWLEFHLHNQQFDHFYIYDHMHNRDAEHDTVIYDTIAPYIARNQVTYVRWAVSGVVRWTHDFLYYQYAQQNSCIRRFGFESRWMTLIDIDEWLFVNPWYNVMHHINVWKDNDNRMAQRINSSAASDTLKLSQQFHSGSVKQLVQWISLSPHRNWIYFRRHIGVTCTYRHQNCKLPSKSDFDWNSPLIDMTYEQLTQPLEEFWFVKPQYTHDFGKKKWDCNNEYELFLERHQCIIERNLFGKYLLDPLMAHVVWLHFVDTLNEHFQLYPYSGHSKYWVGVAKWKQLKKLDIKTEWVFQDKTLEDSIYAVHTPGHHSCFSMMYDDYRYNFTQTYGLQMPFINLHIAKFKKHWATISGKHQSHRPVKALTGTMLKLLFLFLGESVFYVLLCSGRGKELILCKLYSENLDPRLSVSNQKSDQPLFNALYFQIFFNICELQVFYCLCYLKTRDNKECLFQKHEKFICNVPPQREINTTQQTN</sequence>
<dbReference type="AlphaFoldDB" id="X6P185"/>
<dbReference type="PANTHER" id="PTHR21461">
    <property type="entry name" value="GLYCOSYLTRANSFERASE FAMILY 92 PROTEIN"/>
    <property type="match status" value="1"/>
</dbReference>
<keyword evidence="3" id="KW-0328">Glycosyltransferase</keyword>
<keyword evidence="5" id="KW-0812">Transmembrane</keyword>
<name>X6P185_RETFI</name>
<comment type="caution">
    <text evidence="8">The sequence shown here is derived from an EMBL/GenBank/DDBJ whole genome shotgun (WGS) entry which is preliminary data.</text>
</comment>
<reference evidence="8 9" key="1">
    <citation type="journal article" date="2013" name="Curr. Biol.">
        <title>The Genome of the Foraminiferan Reticulomyxa filosa.</title>
        <authorList>
            <person name="Glockner G."/>
            <person name="Hulsmann N."/>
            <person name="Schleicher M."/>
            <person name="Noegel A.A."/>
            <person name="Eichinger L."/>
            <person name="Gallinger C."/>
            <person name="Pawlowski J."/>
            <person name="Sierra R."/>
            <person name="Euteneuer U."/>
            <person name="Pillet L."/>
            <person name="Moustafa A."/>
            <person name="Platzer M."/>
            <person name="Groth M."/>
            <person name="Szafranski K."/>
            <person name="Schliwa M."/>
        </authorList>
    </citation>
    <scope>NUCLEOTIDE SEQUENCE [LARGE SCALE GENOMIC DNA]</scope>
</reference>
<dbReference type="GO" id="GO:0005737">
    <property type="term" value="C:cytoplasm"/>
    <property type="evidence" value="ECO:0007669"/>
    <property type="project" value="TreeGrafter"/>
</dbReference>
<dbReference type="InterPro" id="IPR008166">
    <property type="entry name" value="Glyco_transf_92"/>
</dbReference>
<comment type="similarity">
    <text evidence="2">Belongs to the glycosyltransferase 92 family.</text>
</comment>
<keyword evidence="7" id="KW-0472">Membrane</keyword>
<keyword evidence="4" id="KW-0808">Transferase</keyword>
<evidence type="ECO:0008006" key="10">
    <source>
        <dbReference type="Google" id="ProtNLM"/>
    </source>
</evidence>
<dbReference type="OrthoDB" id="2526284at2759"/>
<keyword evidence="6" id="KW-1133">Transmembrane helix</keyword>
<protein>
    <recommendedName>
        <fullName evidence="10">Glycosyltransferase family 92 protein</fullName>
    </recommendedName>
</protein>
<evidence type="ECO:0000256" key="1">
    <source>
        <dbReference type="ARBA" id="ARBA00004167"/>
    </source>
</evidence>
<dbReference type="PANTHER" id="PTHR21461:SF69">
    <property type="entry name" value="GLYCOSYLTRANSFERASE FAMILY 92 PROTEIN"/>
    <property type="match status" value="1"/>
</dbReference>
<accession>X6P185</accession>